<dbReference type="SUPFAM" id="SSF50156">
    <property type="entry name" value="PDZ domain-like"/>
    <property type="match status" value="1"/>
</dbReference>
<dbReference type="PANTHER" id="PTHR32060:SF22">
    <property type="entry name" value="CARBOXYL-TERMINAL-PROCESSING PEPTIDASE 3, CHLOROPLASTIC"/>
    <property type="match status" value="1"/>
</dbReference>
<accession>A0ABZ1UFD1</accession>
<dbReference type="Proteomes" id="UP000321323">
    <property type="component" value="Chromosome"/>
</dbReference>
<feature type="domain" description="Tail specific protease" evidence="2">
    <location>
        <begin position="507"/>
        <end position="719"/>
    </location>
</feature>
<feature type="signal peptide" evidence="1">
    <location>
        <begin position="1"/>
        <end position="34"/>
    </location>
</feature>
<evidence type="ECO:0000256" key="1">
    <source>
        <dbReference type="SAM" id="SignalP"/>
    </source>
</evidence>
<dbReference type="EMBL" id="CP136508">
    <property type="protein sequence ID" value="WUR11426.1"/>
    <property type="molecule type" value="Genomic_DNA"/>
</dbReference>
<feature type="chain" id="PRO_5046645658" evidence="1">
    <location>
        <begin position="35"/>
        <end position="743"/>
    </location>
</feature>
<evidence type="ECO:0000313" key="3">
    <source>
        <dbReference type="EMBL" id="WUR11426.1"/>
    </source>
</evidence>
<protein>
    <submittedName>
        <fullName evidence="3">S41 family peptidase</fullName>
    </submittedName>
</protein>
<sequence length="743" mass="77980">MRARRQARAPAGRLRALAAMAGLALSCAGGPVAAAPTDEELLGIARLWRDVGSLHPALAGGEVAWDAALADAMPALLDASTPAQLEQGVRRLMAPLHDPGVRLWTRRDVSFVPWPAAAPLIEWLAPDTALLHLHAGRAPDPARWRAALDQLGPARRVVVDLRAVAWDMGETADALSAMAARVVDGPLVLPAEQYRFAAGTRPLAGTGGGAALHGGLLTLESSRLVPVAGAARRALAFLVDDVAAVPAVALALQRRGQAVLLAPAGSRSRCGPSRLLRVGALRVEFSAGSLVDSAGLVPCKVDGTVPAATESGIGSAAVRAAYRTLSRPSRRVAAAQPGGLPLAVVRQGRDGPRLPPPQWRQAAAIELWAALDMAHPARRLFPGDWDEALLRCLKGMAAADTELAYGLALQRMAAAAGDSHVRVFSRALDTARGRAQPGVRLAQVEGRIAVTGFADDPAAAAGLLAGDELLAIDGVGVRQRLDELLPQVSASTAAGGLRTALEWLTAGPEGSVALLRVAREGAVREFALPRRRIDDERPQRPAGDAVRILPGNVGYVDLDRLERSEVASMFDTIGTTRAVIFDLRGYPRQTAWSIAPRLAHGAAGALRLYETFVTGVAGGGRMRLERSQGVDNWPGPRYNGKVVVLIDERTMSQAEHTALLLEAASAVTFVGSPTVGADGDLRHVVLPGKVTVSFSGLEVVHADGRQLQRVGLQPHVPASPTFVGLRAGRDEVLARALRVLDGE</sequence>
<keyword evidence="4" id="KW-1185">Reference proteome</keyword>
<dbReference type="Gene3D" id="3.90.226.10">
    <property type="entry name" value="2-enoyl-CoA Hydratase, Chain A, domain 1"/>
    <property type="match status" value="1"/>
</dbReference>
<gene>
    <name evidence="3" type="ORF">E7V67_017085</name>
</gene>
<dbReference type="PANTHER" id="PTHR32060">
    <property type="entry name" value="TAIL-SPECIFIC PROTEASE"/>
    <property type="match status" value="1"/>
</dbReference>
<evidence type="ECO:0000259" key="2">
    <source>
        <dbReference type="SMART" id="SM00245"/>
    </source>
</evidence>
<name>A0ABZ1UFD1_9BURK</name>
<reference evidence="3 4" key="1">
    <citation type="journal article" date="2019" name="Int. J. Syst. Evol. Microbiol.">
        <title>The Draft Whole-Genome Sequence of the Antibiotic Producer Empedobacter haloabium ATCC 31962 Provides Indications for Its Taxonomic Reclassification.</title>
        <authorList>
            <person name="Miess H."/>
            <person name="Arlt P."/>
            <person name="Apel A.K."/>
            <person name="Weber T."/>
            <person name="Nieselt K."/>
            <person name="Hanssen F."/>
            <person name="Czemmel S."/>
            <person name="Nahnsen S."/>
            <person name="Gross H."/>
        </authorList>
    </citation>
    <scope>NUCLEOTIDE SEQUENCE [LARGE SCALE GENOMIC DNA]</scope>
    <source>
        <strain evidence="3 4">ATCC 31962</strain>
    </source>
</reference>
<dbReference type="InterPro" id="IPR036034">
    <property type="entry name" value="PDZ_sf"/>
</dbReference>
<dbReference type="SMART" id="SM00245">
    <property type="entry name" value="TSPc"/>
    <property type="match status" value="1"/>
</dbReference>
<dbReference type="PROSITE" id="PS51257">
    <property type="entry name" value="PROKAR_LIPOPROTEIN"/>
    <property type="match status" value="1"/>
</dbReference>
<dbReference type="SUPFAM" id="SSF52096">
    <property type="entry name" value="ClpP/crotonase"/>
    <property type="match status" value="1"/>
</dbReference>
<dbReference type="Pfam" id="PF03572">
    <property type="entry name" value="Peptidase_S41"/>
    <property type="match status" value="1"/>
</dbReference>
<dbReference type="InterPro" id="IPR005151">
    <property type="entry name" value="Tail-specific_protease"/>
</dbReference>
<dbReference type="Gene3D" id="2.30.42.10">
    <property type="match status" value="1"/>
</dbReference>
<proteinExistence type="predicted"/>
<keyword evidence="1" id="KW-0732">Signal</keyword>
<organism evidence="3 4">
    <name type="scientific">[Empedobacter] haloabium</name>
    <dbReference type="NCBI Taxonomy" id="592317"/>
    <lineage>
        <taxon>Bacteria</taxon>
        <taxon>Pseudomonadati</taxon>
        <taxon>Pseudomonadota</taxon>
        <taxon>Betaproteobacteria</taxon>
        <taxon>Burkholderiales</taxon>
        <taxon>Oxalobacteraceae</taxon>
        <taxon>Telluria group</taxon>
        <taxon>Telluria group incertae sedis</taxon>
    </lineage>
</organism>
<evidence type="ECO:0000313" key="4">
    <source>
        <dbReference type="Proteomes" id="UP000321323"/>
    </source>
</evidence>
<dbReference type="InterPro" id="IPR029045">
    <property type="entry name" value="ClpP/crotonase-like_dom_sf"/>
</dbReference>